<dbReference type="InterPro" id="IPR036396">
    <property type="entry name" value="Cyt_P450_sf"/>
</dbReference>
<reference evidence="10" key="1">
    <citation type="submission" date="2020-11" db="EMBL/GenBank/DDBJ databases">
        <authorList>
            <person name="Tran Van P."/>
        </authorList>
    </citation>
    <scope>NUCLEOTIDE SEQUENCE</scope>
</reference>
<accession>A0A7R9EZT0</accession>
<evidence type="ECO:0000256" key="8">
    <source>
        <dbReference type="PIRSR" id="PIRSR602401-1"/>
    </source>
</evidence>
<dbReference type="PRINTS" id="PR00463">
    <property type="entry name" value="EP450I"/>
</dbReference>
<gene>
    <name evidence="10" type="ORF">TBIB3V08_LOCUS6406</name>
</gene>
<dbReference type="GO" id="GO:0004497">
    <property type="term" value="F:monooxygenase activity"/>
    <property type="evidence" value="ECO:0007669"/>
    <property type="project" value="UniProtKB-KW"/>
</dbReference>
<evidence type="ECO:0000256" key="2">
    <source>
        <dbReference type="ARBA" id="ARBA00010617"/>
    </source>
</evidence>
<keyword evidence="4 8" id="KW-0479">Metal-binding</keyword>
<dbReference type="EMBL" id="OD566449">
    <property type="protein sequence ID" value="CAD7444013.1"/>
    <property type="molecule type" value="Genomic_DNA"/>
</dbReference>
<keyword evidence="6 8" id="KW-0408">Iron</keyword>
<keyword evidence="7 9" id="KW-0503">Monooxygenase</keyword>
<sequence>MAARRKMAAVLTRTFVVGCRNKSSAVSASVMSELEGGELTEWDRARPYSELPGPRPLPLLGNNWRFIPYIGDYRIQEVDKVCRRLHAQYGRVVKLASLLGRPDMVFLFDADDIERVFRTEELMPHRPSMPSLNYYKHCEWSQVVYHHPLHAMNVYLPDYLPHPYLLNQQPRDTLWRGNSPAFAWKDSGKPLRKTHPRCTRPDQNSDILVLGRLVQHESIALNHAAIEASYNHHLHPGTIISPHGESWCKFRTKVQQPMLQPRTAKLYVRQVEQTAKDFVQRARSLKDENQEMPDDFINEIHKWSLESIARVALDQKLGCLDSDTSDPHGDTQSLIDAVTTFFKLVGILELKIPFWRLFNTPTWNKYIASLDTITSIVSRHIEVALTRLRSTGDPQEITDQSSLLQRILALDPDPRTACVLALDMFLVGIDTTSTAVASILYQLSLHPDKQQLLYEEIRSVLPLADTSITTQHLEKLVYLKACIRETLRMFPVVIGNGRCMMKDTVIAGYQIPAGTQVVFQHYVISNMDRYFPEPERFLPERWLKSGSCLEHASTKIHPFASLPFGYGRRMCVGRRFAELEIQTVITKDPKQTMKVTTLLLLWKGGGGTAPLEEGRGRWERYHCAITGHSNSCFSDVTNIASASSFDKCPSTTPREITQVDQST</sequence>
<keyword evidence="5 9" id="KW-0560">Oxidoreductase</keyword>
<comment type="cofactor">
    <cofactor evidence="1 8">
        <name>heme</name>
        <dbReference type="ChEBI" id="CHEBI:30413"/>
    </cofactor>
</comment>
<evidence type="ECO:0000256" key="9">
    <source>
        <dbReference type="RuleBase" id="RU000461"/>
    </source>
</evidence>
<dbReference type="InterPro" id="IPR050479">
    <property type="entry name" value="CYP11_CYP27_families"/>
</dbReference>
<dbReference type="InterPro" id="IPR002401">
    <property type="entry name" value="Cyt_P450_E_grp-I"/>
</dbReference>
<evidence type="ECO:0000256" key="1">
    <source>
        <dbReference type="ARBA" id="ARBA00001971"/>
    </source>
</evidence>
<dbReference type="CDD" id="cd11054">
    <property type="entry name" value="CYP24A1-like"/>
    <property type="match status" value="1"/>
</dbReference>
<protein>
    <recommendedName>
        <fullName evidence="11">Cytochrome P450</fullName>
    </recommendedName>
</protein>
<dbReference type="PRINTS" id="PR00385">
    <property type="entry name" value="P450"/>
</dbReference>
<dbReference type="PANTHER" id="PTHR24279">
    <property type="entry name" value="CYTOCHROME P450"/>
    <property type="match status" value="1"/>
</dbReference>
<evidence type="ECO:0000256" key="7">
    <source>
        <dbReference type="ARBA" id="ARBA00023033"/>
    </source>
</evidence>
<evidence type="ECO:0008006" key="11">
    <source>
        <dbReference type="Google" id="ProtNLM"/>
    </source>
</evidence>
<dbReference type="Gene3D" id="1.10.630.10">
    <property type="entry name" value="Cytochrome P450"/>
    <property type="match status" value="2"/>
</dbReference>
<dbReference type="GO" id="GO:0005506">
    <property type="term" value="F:iron ion binding"/>
    <property type="evidence" value="ECO:0007669"/>
    <property type="project" value="InterPro"/>
</dbReference>
<evidence type="ECO:0000256" key="6">
    <source>
        <dbReference type="ARBA" id="ARBA00023004"/>
    </source>
</evidence>
<dbReference type="InterPro" id="IPR017972">
    <property type="entry name" value="Cyt_P450_CS"/>
</dbReference>
<dbReference type="GO" id="GO:0016705">
    <property type="term" value="F:oxidoreductase activity, acting on paired donors, with incorporation or reduction of molecular oxygen"/>
    <property type="evidence" value="ECO:0007669"/>
    <property type="project" value="InterPro"/>
</dbReference>
<dbReference type="Pfam" id="PF00067">
    <property type="entry name" value="p450"/>
    <property type="match status" value="1"/>
</dbReference>
<comment type="similarity">
    <text evidence="2 9">Belongs to the cytochrome P450 family.</text>
</comment>
<evidence type="ECO:0000313" key="10">
    <source>
        <dbReference type="EMBL" id="CAD7444013.1"/>
    </source>
</evidence>
<proteinExistence type="inferred from homology"/>
<name>A0A7R9EZT0_9NEOP</name>
<keyword evidence="3 8" id="KW-0349">Heme</keyword>
<feature type="binding site" description="axial binding residue" evidence="8">
    <location>
        <position position="571"/>
    </location>
    <ligand>
        <name>heme</name>
        <dbReference type="ChEBI" id="CHEBI:30413"/>
    </ligand>
    <ligandPart>
        <name>Fe</name>
        <dbReference type="ChEBI" id="CHEBI:18248"/>
    </ligandPart>
</feature>
<dbReference type="AlphaFoldDB" id="A0A7R9EZT0"/>
<dbReference type="SUPFAM" id="SSF48264">
    <property type="entry name" value="Cytochrome P450"/>
    <property type="match status" value="2"/>
</dbReference>
<dbReference type="PANTHER" id="PTHR24279:SF120">
    <property type="entry name" value="CYTOCHROME P450"/>
    <property type="match status" value="1"/>
</dbReference>
<dbReference type="GO" id="GO:0020037">
    <property type="term" value="F:heme binding"/>
    <property type="evidence" value="ECO:0007669"/>
    <property type="project" value="InterPro"/>
</dbReference>
<organism evidence="10">
    <name type="scientific">Timema bartmani</name>
    <dbReference type="NCBI Taxonomy" id="61472"/>
    <lineage>
        <taxon>Eukaryota</taxon>
        <taxon>Metazoa</taxon>
        <taxon>Ecdysozoa</taxon>
        <taxon>Arthropoda</taxon>
        <taxon>Hexapoda</taxon>
        <taxon>Insecta</taxon>
        <taxon>Pterygota</taxon>
        <taxon>Neoptera</taxon>
        <taxon>Polyneoptera</taxon>
        <taxon>Phasmatodea</taxon>
        <taxon>Timematodea</taxon>
        <taxon>Timematoidea</taxon>
        <taxon>Timematidae</taxon>
        <taxon>Timema</taxon>
    </lineage>
</organism>
<dbReference type="InterPro" id="IPR001128">
    <property type="entry name" value="Cyt_P450"/>
</dbReference>
<dbReference type="PROSITE" id="PS00086">
    <property type="entry name" value="CYTOCHROME_P450"/>
    <property type="match status" value="1"/>
</dbReference>
<evidence type="ECO:0000256" key="5">
    <source>
        <dbReference type="ARBA" id="ARBA00023002"/>
    </source>
</evidence>
<evidence type="ECO:0000256" key="4">
    <source>
        <dbReference type="ARBA" id="ARBA00022723"/>
    </source>
</evidence>
<evidence type="ECO:0000256" key="3">
    <source>
        <dbReference type="ARBA" id="ARBA00022617"/>
    </source>
</evidence>